<evidence type="ECO:0000313" key="1">
    <source>
        <dbReference type="EMBL" id="TXB60619.1"/>
    </source>
</evidence>
<gene>
    <name evidence="1" type="ORF">FRY97_20185</name>
</gene>
<organism evidence="1 2">
    <name type="scientific">Phaeodactylibacter luteus</name>
    <dbReference type="NCBI Taxonomy" id="1564516"/>
    <lineage>
        <taxon>Bacteria</taxon>
        <taxon>Pseudomonadati</taxon>
        <taxon>Bacteroidota</taxon>
        <taxon>Saprospiria</taxon>
        <taxon>Saprospirales</taxon>
        <taxon>Haliscomenobacteraceae</taxon>
        <taxon>Phaeodactylibacter</taxon>
    </lineage>
</organism>
<dbReference type="PANTHER" id="PTHR39337">
    <property type="entry name" value="BLR5642 PROTEIN"/>
    <property type="match status" value="1"/>
</dbReference>
<dbReference type="Proteomes" id="UP000321580">
    <property type="component" value="Unassembled WGS sequence"/>
</dbReference>
<dbReference type="Pfam" id="PF04343">
    <property type="entry name" value="DUF488"/>
    <property type="match status" value="1"/>
</dbReference>
<dbReference type="EMBL" id="VOOR01000072">
    <property type="protein sequence ID" value="TXB60619.1"/>
    <property type="molecule type" value="Genomic_DNA"/>
</dbReference>
<name>A0A5C6RH82_9BACT</name>
<evidence type="ECO:0000313" key="2">
    <source>
        <dbReference type="Proteomes" id="UP000321580"/>
    </source>
</evidence>
<accession>A0A5C6RH82</accession>
<proteinExistence type="predicted"/>
<keyword evidence="2" id="KW-1185">Reference proteome</keyword>
<dbReference type="PANTHER" id="PTHR39337:SF1">
    <property type="entry name" value="BLR5642 PROTEIN"/>
    <property type="match status" value="1"/>
</dbReference>
<dbReference type="OrthoDB" id="9810084at2"/>
<reference evidence="1 2" key="1">
    <citation type="submission" date="2019-08" db="EMBL/GenBank/DDBJ databases">
        <title>Genome of Phaeodactylibacter luteus.</title>
        <authorList>
            <person name="Bowman J.P."/>
        </authorList>
    </citation>
    <scope>NUCLEOTIDE SEQUENCE [LARGE SCALE GENOMIC DNA]</scope>
    <source>
        <strain evidence="1 2">KCTC 42180</strain>
    </source>
</reference>
<comment type="caution">
    <text evidence="1">The sequence shown here is derived from an EMBL/GenBank/DDBJ whole genome shotgun (WGS) entry which is preliminary data.</text>
</comment>
<dbReference type="AlphaFoldDB" id="A0A5C6RH82"/>
<sequence>MYYRRKILLALLETFDGRMEKITLQKLLFLFTQRQSKPAFHFVPYKFGCFSFQANADLGTLGKYDLVRERENEWSSIAEESYLSAIRPADQLLLDELKHKYQKKSSQEILLETYREYPYYAINSQIAEKVLEEEELKAVARQKPTPRPPALLTIGYEGKPLEVYINTLILEGVKVLCDVRKNSFSMKYGFSKSQLKAACEGVGIQFLHLPEVGIVSEKRKALKTQADYDRLFAAYREEVLPQTLETQQYILSLIEQHGRVALTCFEADECQCHRTHLANAITQHEDFNYNLLHL</sequence>
<dbReference type="InterPro" id="IPR007438">
    <property type="entry name" value="DUF488"/>
</dbReference>
<protein>
    <submittedName>
        <fullName evidence="1">DUF488 domain-containing protein</fullName>
    </submittedName>
</protein>